<evidence type="ECO:0000259" key="1">
    <source>
        <dbReference type="Pfam" id="PF06165"/>
    </source>
</evidence>
<dbReference type="GO" id="GO:0030246">
    <property type="term" value="F:carbohydrate binding"/>
    <property type="evidence" value="ECO:0007669"/>
    <property type="project" value="InterPro"/>
</dbReference>
<evidence type="ECO:0000313" key="2">
    <source>
        <dbReference type="EMBL" id="KXA92435.1"/>
    </source>
</evidence>
<evidence type="ECO:0000313" key="3">
    <source>
        <dbReference type="Proteomes" id="UP000070284"/>
    </source>
</evidence>
<dbReference type="GO" id="GO:0005975">
    <property type="term" value="P:carbohydrate metabolic process"/>
    <property type="evidence" value="ECO:0007669"/>
    <property type="project" value="InterPro"/>
</dbReference>
<dbReference type="Gene3D" id="2.70.98.40">
    <property type="entry name" value="Glycoside hydrolase, family 65, N-terminal domain"/>
    <property type="match status" value="1"/>
</dbReference>
<dbReference type="SMART" id="SM01068">
    <property type="entry name" value="CBM_X"/>
    <property type="match status" value="1"/>
</dbReference>
<name>A0A133UE45_9EURY</name>
<dbReference type="PANTHER" id="PTHR37469">
    <property type="entry name" value="CELLOBIONIC ACID PHOSPHORYLASE-RELATED"/>
    <property type="match status" value="1"/>
</dbReference>
<dbReference type="InterPro" id="IPR011013">
    <property type="entry name" value="Gal_mutarotase_sf_dom"/>
</dbReference>
<gene>
    <name evidence="2" type="ORF">AKJ65_07580</name>
</gene>
<dbReference type="AlphaFoldDB" id="A0A133UE45"/>
<comment type="caution">
    <text evidence="2">The sequence shown here is derived from an EMBL/GenBank/DDBJ whole genome shotgun (WGS) entry which is preliminary data.</text>
</comment>
<dbReference type="InterPro" id="IPR037018">
    <property type="entry name" value="GH65_N"/>
</dbReference>
<dbReference type="PATRIC" id="fig|1698264.3.peg.671"/>
<keyword evidence="3" id="KW-1185">Reference proteome</keyword>
<accession>A0A133UE45</accession>
<dbReference type="GO" id="GO:0003824">
    <property type="term" value="F:catalytic activity"/>
    <property type="evidence" value="ECO:0007669"/>
    <property type="project" value="InterPro"/>
</dbReference>
<protein>
    <recommendedName>
        <fullName evidence="1">Glycosyl hydrolase 94 supersandwich domain-containing protein</fullName>
    </recommendedName>
</protein>
<dbReference type="InterPro" id="IPR052047">
    <property type="entry name" value="GH94_Enzymes"/>
</dbReference>
<proteinExistence type="predicted"/>
<sequence>MTSKILVNVMNGKNVPDRDGGKSYGYYDEETGEYVITDPETPTPWINYIGGNKYGGIISNTAGGYSFYRDPRHRRITRYRYNSIPADQPGRYIYIRDMEEKEYWSPTWQPVKKPLDSSHSSPYTLWLEDFSLHPRGLVRIQIQTSI</sequence>
<dbReference type="Pfam" id="PF06165">
    <property type="entry name" value="GH94_b-supersand"/>
    <property type="match status" value="1"/>
</dbReference>
<dbReference type="EMBL" id="LHXO01000159">
    <property type="protein sequence ID" value="KXA92435.1"/>
    <property type="molecule type" value="Genomic_DNA"/>
</dbReference>
<reference evidence="2 3" key="1">
    <citation type="journal article" date="2016" name="Sci. Rep.">
        <title>Metabolic traits of an uncultured archaeal lineage -MSBL1- from brine pools of the Red Sea.</title>
        <authorList>
            <person name="Mwirichia R."/>
            <person name="Alam I."/>
            <person name="Rashid M."/>
            <person name="Vinu M."/>
            <person name="Ba-Alawi W."/>
            <person name="Anthony Kamau A."/>
            <person name="Kamanda Ngugi D."/>
            <person name="Goker M."/>
            <person name="Klenk H.P."/>
            <person name="Bajic V."/>
            <person name="Stingl U."/>
        </authorList>
    </citation>
    <scope>NUCLEOTIDE SEQUENCE [LARGE SCALE GENOMIC DNA]</scope>
    <source>
        <strain evidence="2">SCGC-AAA259E19</strain>
    </source>
</reference>
<organism evidence="2 3">
    <name type="scientific">candidate division MSBL1 archaeon SCGC-AAA259E19</name>
    <dbReference type="NCBI Taxonomy" id="1698264"/>
    <lineage>
        <taxon>Archaea</taxon>
        <taxon>Methanobacteriati</taxon>
        <taxon>Methanobacteriota</taxon>
        <taxon>candidate division MSBL1</taxon>
    </lineage>
</organism>
<dbReference type="PANTHER" id="PTHR37469:SF2">
    <property type="entry name" value="CELLOBIONIC ACID PHOSPHORYLASE"/>
    <property type="match status" value="1"/>
</dbReference>
<dbReference type="Proteomes" id="UP000070284">
    <property type="component" value="Unassembled WGS sequence"/>
</dbReference>
<dbReference type="SUPFAM" id="SSF74650">
    <property type="entry name" value="Galactose mutarotase-like"/>
    <property type="match status" value="1"/>
</dbReference>
<dbReference type="InterPro" id="IPR010383">
    <property type="entry name" value="Glyco_hydrolase_94_b-supersand"/>
</dbReference>
<feature type="domain" description="Glycosyl hydrolase 94 supersandwich" evidence="1">
    <location>
        <begin position="33"/>
        <end position="120"/>
    </location>
</feature>